<keyword evidence="2" id="KW-1185">Reference proteome</keyword>
<reference evidence="1 2" key="1">
    <citation type="submission" date="2018-11" db="EMBL/GenBank/DDBJ databases">
        <title>Draft genome sequence of Gordonia sp. RS15-1S isolated from rice stems.</title>
        <authorList>
            <person name="Muangham S."/>
        </authorList>
    </citation>
    <scope>NUCLEOTIDE SEQUENCE [LARGE SCALE GENOMIC DNA]</scope>
    <source>
        <strain evidence="1 2">RS15-1S</strain>
    </source>
</reference>
<gene>
    <name evidence="1" type="ORF">EF294_01240</name>
</gene>
<proteinExistence type="predicted"/>
<sequence length="264" mass="27851">MTSIDQVLHRAWPASALGAWSAAWIAGRCSPDDVVDTLAGSADRHILLDDRPGTPDSIAAGVLGLLSLLRDAGRISIRLPSAGDPQGLPPDEATTAAFAAGEVLLIDDGAATPLALIPTEHDGSCRWRAMRYRSEVPSGATVLAGDIEYELRQSISTTAELITKIGGRTATMPVDLRGTLRAQTHRHLVEVPPHDDMRATRMIETAAQVESIAILAGEAGAGFGATAAQWSSGDGELRRLVRLAHAARAAAVNRIITEFLGTTW</sequence>
<comment type="caution">
    <text evidence="1">The sequence shown here is derived from an EMBL/GenBank/DDBJ whole genome shotgun (WGS) entry which is preliminary data.</text>
</comment>
<name>A0A3N4GTU5_9ACTN</name>
<organism evidence="1 2">
    <name type="scientific">Gordonia oryzae</name>
    <dbReference type="NCBI Taxonomy" id="2487349"/>
    <lineage>
        <taxon>Bacteria</taxon>
        <taxon>Bacillati</taxon>
        <taxon>Actinomycetota</taxon>
        <taxon>Actinomycetes</taxon>
        <taxon>Mycobacteriales</taxon>
        <taxon>Gordoniaceae</taxon>
        <taxon>Gordonia</taxon>
    </lineage>
</organism>
<dbReference type="AlphaFoldDB" id="A0A3N4GTU5"/>
<dbReference type="Proteomes" id="UP000267536">
    <property type="component" value="Unassembled WGS sequence"/>
</dbReference>
<protein>
    <recommendedName>
        <fullName evidence="3">Serine/threonine protein kinase</fullName>
    </recommendedName>
</protein>
<evidence type="ECO:0000313" key="1">
    <source>
        <dbReference type="EMBL" id="RPA66232.1"/>
    </source>
</evidence>
<evidence type="ECO:0000313" key="2">
    <source>
        <dbReference type="Proteomes" id="UP000267536"/>
    </source>
</evidence>
<dbReference type="RefSeq" id="WP_123925191.1">
    <property type="nucleotide sequence ID" value="NZ_JBPSDP010000002.1"/>
</dbReference>
<dbReference type="EMBL" id="RKMH01000001">
    <property type="protein sequence ID" value="RPA66232.1"/>
    <property type="molecule type" value="Genomic_DNA"/>
</dbReference>
<accession>A0A3N4GTU5</accession>
<evidence type="ECO:0008006" key="3">
    <source>
        <dbReference type="Google" id="ProtNLM"/>
    </source>
</evidence>
<dbReference type="OrthoDB" id="5188961at2"/>